<proteinExistence type="predicted"/>
<sequence length="141" mass="16056">MSEGSLGMPNIQQYYHALQLRFQVEWSKEELEKHWLLMDRVAAGTSLWKLPFLQRAMRPKSLYASSISRSTMEIWDRVSEMAALTSFPTPLTPIIGNANFTPGLNYAASGPLSTFDDSGPMIFAQMHADHELPKMVRLLYF</sequence>
<comment type="caution">
    <text evidence="1">The sequence shown here is derived from an EMBL/GenBank/DDBJ whole genome shotgun (WGS) entry which is preliminary data.</text>
</comment>
<dbReference type="Proteomes" id="UP001066276">
    <property type="component" value="Chromosome 1_1"/>
</dbReference>
<gene>
    <name evidence="1" type="ORF">NDU88_005885</name>
</gene>
<protein>
    <submittedName>
        <fullName evidence="1">Uncharacterized protein</fullName>
    </submittedName>
</protein>
<dbReference type="AlphaFoldDB" id="A0AAV7WVY7"/>
<reference evidence="1" key="1">
    <citation type="journal article" date="2022" name="bioRxiv">
        <title>Sequencing and chromosome-scale assembly of the giantPleurodeles waltlgenome.</title>
        <authorList>
            <person name="Brown T."/>
            <person name="Elewa A."/>
            <person name="Iarovenko S."/>
            <person name="Subramanian E."/>
            <person name="Araus A.J."/>
            <person name="Petzold A."/>
            <person name="Susuki M."/>
            <person name="Suzuki K.-i.T."/>
            <person name="Hayashi T."/>
            <person name="Toyoda A."/>
            <person name="Oliveira C."/>
            <person name="Osipova E."/>
            <person name="Leigh N.D."/>
            <person name="Simon A."/>
            <person name="Yun M.H."/>
        </authorList>
    </citation>
    <scope>NUCLEOTIDE SEQUENCE</scope>
    <source>
        <strain evidence="1">20211129_DDA</strain>
        <tissue evidence="1">Liver</tissue>
    </source>
</reference>
<dbReference type="EMBL" id="JANPWB010000001">
    <property type="protein sequence ID" value="KAJ1218302.1"/>
    <property type="molecule type" value="Genomic_DNA"/>
</dbReference>
<keyword evidence="2" id="KW-1185">Reference proteome</keyword>
<organism evidence="1 2">
    <name type="scientific">Pleurodeles waltl</name>
    <name type="common">Iberian ribbed newt</name>
    <dbReference type="NCBI Taxonomy" id="8319"/>
    <lineage>
        <taxon>Eukaryota</taxon>
        <taxon>Metazoa</taxon>
        <taxon>Chordata</taxon>
        <taxon>Craniata</taxon>
        <taxon>Vertebrata</taxon>
        <taxon>Euteleostomi</taxon>
        <taxon>Amphibia</taxon>
        <taxon>Batrachia</taxon>
        <taxon>Caudata</taxon>
        <taxon>Salamandroidea</taxon>
        <taxon>Salamandridae</taxon>
        <taxon>Pleurodelinae</taxon>
        <taxon>Pleurodeles</taxon>
    </lineage>
</organism>
<accession>A0AAV7WVY7</accession>
<name>A0AAV7WVY7_PLEWA</name>
<evidence type="ECO:0000313" key="1">
    <source>
        <dbReference type="EMBL" id="KAJ1218302.1"/>
    </source>
</evidence>
<evidence type="ECO:0000313" key="2">
    <source>
        <dbReference type="Proteomes" id="UP001066276"/>
    </source>
</evidence>